<comment type="similarity">
    <text evidence="1">Belongs to the peptidase M43B family.</text>
</comment>
<keyword evidence="5" id="KW-0378">Hydrolase</keyword>
<evidence type="ECO:0000259" key="10">
    <source>
        <dbReference type="Pfam" id="PF05572"/>
    </source>
</evidence>
<keyword evidence="7" id="KW-0482">Metalloprotease</keyword>
<evidence type="ECO:0000256" key="5">
    <source>
        <dbReference type="ARBA" id="ARBA00022801"/>
    </source>
</evidence>
<evidence type="ECO:0000256" key="3">
    <source>
        <dbReference type="ARBA" id="ARBA00022723"/>
    </source>
</evidence>
<dbReference type="Pfam" id="PF05572">
    <property type="entry name" value="Peptidase_M43"/>
    <property type="match status" value="1"/>
</dbReference>
<feature type="signal peptide" evidence="9">
    <location>
        <begin position="1"/>
        <end position="23"/>
    </location>
</feature>
<dbReference type="AlphaFoldDB" id="A0A8H7XLV4"/>
<keyword evidence="4 9" id="KW-0732">Signal</keyword>
<evidence type="ECO:0000256" key="1">
    <source>
        <dbReference type="ARBA" id="ARBA00008721"/>
    </source>
</evidence>
<protein>
    <recommendedName>
        <fullName evidence="10">Peptidase M43 pregnancy-associated plasma-A domain-containing protein</fullName>
    </recommendedName>
</protein>
<dbReference type="OrthoDB" id="536211at2759"/>
<organism evidence="11">
    <name type="scientific">Psilocybe cubensis</name>
    <name type="common">Psychedelic mushroom</name>
    <name type="synonym">Stropharia cubensis</name>
    <dbReference type="NCBI Taxonomy" id="181762"/>
    <lineage>
        <taxon>Eukaryota</taxon>
        <taxon>Fungi</taxon>
        <taxon>Dikarya</taxon>
        <taxon>Basidiomycota</taxon>
        <taxon>Agaricomycotina</taxon>
        <taxon>Agaricomycetes</taxon>
        <taxon>Agaricomycetidae</taxon>
        <taxon>Agaricales</taxon>
        <taxon>Agaricineae</taxon>
        <taxon>Strophariaceae</taxon>
        <taxon>Psilocybe</taxon>
    </lineage>
</organism>
<gene>
    <name evidence="12" type="ORF">JR316_012921</name>
    <name evidence="11" type="ORF">JR316_013166</name>
</gene>
<keyword evidence="8" id="KW-1015">Disulfide bond</keyword>
<dbReference type="CDD" id="cd04275">
    <property type="entry name" value="ZnMc_pappalysin_like"/>
    <property type="match status" value="1"/>
</dbReference>
<dbReference type="GO" id="GO:0046872">
    <property type="term" value="F:metal ion binding"/>
    <property type="evidence" value="ECO:0007669"/>
    <property type="project" value="UniProtKB-KW"/>
</dbReference>
<evidence type="ECO:0000256" key="2">
    <source>
        <dbReference type="ARBA" id="ARBA00022670"/>
    </source>
</evidence>
<evidence type="ECO:0000256" key="6">
    <source>
        <dbReference type="ARBA" id="ARBA00022833"/>
    </source>
</evidence>
<feature type="chain" id="PRO_5044691286" description="Peptidase M43 pregnancy-associated plasma-A domain-containing protein" evidence="9">
    <location>
        <begin position="24"/>
        <end position="285"/>
    </location>
</feature>
<dbReference type="GO" id="GO:0006508">
    <property type="term" value="P:proteolysis"/>
    <property type="evidence" value="ECO:0007669"/>
    <property type="project" value="UniProtKB-KW"/>
</dbReference>
<keyword evidence="6" id="KW-0862">Zinc</keyword>
<keyword evidence="2" id="KW-0645">Protease</keyword>
<name>A0A8H7XLV4_PSICU</name>
<dbReference type="InterPro" id="IPR008754">
    <property type="entry name" value="Peptidase_M43"/>
</dbReference>
<feature type="domain" description="Peptidase M43 pregnancy-associated plasma-A" evidence="10">
    <location>
        <begin position="192"/>
        <end position="276"/>
    </location>
</feature>
<proteinExistence type="inferred from homology"/>
<dbReference type="SUPFAM" id="SSF55486">
    <property type="entry name" value="Metalloproteases ('zincins'), catalytic domain"/>
    <property type="match status" value="1"/>
</dbReference>
<dbReference type="EMBL" id="JAFIQS010000023">
    <property type="protein sequence ID" value="KAG5161879.1"/>
    <property type="molecule type" value="Genomic_DNA"/>
</dbReference>
<keyword evidence="3" id="KW-0479">Metal-binding</keyword>
<dbReference type="Gene3D" id="3.40.390.10">
    <property type="entry name" value="Collagenase (Catalytic Domain)"/>
    <property type="match status" value="1"/>
</dbReference>
<evidence type="ECO:0000313" key="12">
    <source>
        <dbReference type="EMBL" id="KAG5162258.1"/>
    </source>
</evidence>
<evidence type="ECO:0000256" key="8">
    <source>
        <dbReference type="ARBA" id="ARBA00023157"/>
    </source>
</evidence>
<dbReference type="EMBL" id="JAFIQS010000020">
    <property type="protein sequence ID" value="KAG5162258.1"/>
    <property type="molecule type" value="Genomic_DNA"/>
</dbReference>
<evidence type="ECO:0000256" key="4">
    <source>
        <dbReference type="ARBA" id="ARBA00022729"/>
    </source>
</evidence>
<sequence>MRFLSNALLFLTTSTLFLASTLAIERQECGSYASADKIEASELAIKAHAAEFRQGRRAEMKDYVFDVYFNVIAKNMSLAGGWVPQKQIDDQMALLNKAYVGTGISWKLVNVTRVLSRYWHETVTLGEPQAIQMARSFRKGKSTAFNVYTVGFYTEALNGYSAFPIDYRTDPYEDGCVLLFETLPGGVSRERQGGTLIHEAGHWLGLYHTFQGGCVGLGDRVADTPPSLKASSGCPDFVDSCPGDGPDPIHNYMDYTNDTCRTEFTPGQIQRIQDSMATYRSDPTI</sequence>
<evidence type="ECO:0000313" key="11">
    <source>
        <dbReference type="EMBL" id="KAG5161879.1"/>
    </source>
</evidence>
<reference evidence="11" key="1">
    <citation type="submission" date="2021-02" db="EMBL/GenBank/DDBJ databases">
        <title>Psilocybe cubensis genome.</title>
        <authorList>
            <person name="Mckernan K.J."/>
            <person name="Crawford S."/>
            <person name="Trippe A."/>
            <person name="Kane L.T."/>
            <person name="Mclaughlin S."/>
        </authorList>
    </citation>
    <scope>NUCLEOTIDE SEQUENCE [LARGE SCALE GENOMIC DNA]</scope>
    <source>
        <strain evidence="11">MGC-MH-2018</strain>
    </source>
</reference>
<dbReference type="InterPro" id="IPR024079">
    <property type="entry name" value="MetalloPept_cat_dom_sf"/>
</dbReference>
<evidence type="ECO:0000256" key="9">
    <source>
        <dbReference type="SAM" id="SignalP"/>
    </source>
</evidence>
<dbReference type="PANTHER" id="PTHR47466:SF1">
    <property type="entry name" value="METALLOPROTEASE MEP1 (AFU_ORTHOLOGUE AFUA_1G07730)-RELATED"/>
    <property type="match status" value="1"/>
</dbReference>
<evidence type="ECO:0000256" key="7">
    <source>
        <dbReference type="ARBA" id="ARBA00023049"/>
    </source>
</evidence>
<comment type="caution">
    <text evidence="11">The sequence shown here is derived from an EMBL/GenBank/DDBJ whole genome shotgun (WGS) entry which is preliminary data.</text>
</comment>
<accession>A0A8H7XLV4</accession>
<dbReference type="GO" id="GO:0008237">
    <property type="term" value="F:metallopeptidase activity"/>
    <property type="evidence" value="ECO:0007669"/>
    <property type="project" value="UniProtKB-KW"/>
</dbReference>
<dbReference type="PANTHER" id="PTHR47466">
    <property type="match status" value="1"/>
</dbReference>